<sequence>MNWWGHSTCPRFYGNKVEGTIYGKRTLWLDSHQEVYETTSPKLLIRLFPAPGTEWVGSSSIKCSSSRLEATLSFKGKHLFGLRGIIGQVSGKVWDTSNGATLYEISGAWNKTVVAKNMKTEESSVLLDAQAALTDLKAPTLRSKKEEVEASESLLVWRTVMGGIVRKDWDVARQAKHEIEERQRDLAKRRKMEGKVWLPRHFVEVADGEDRWHWRHIGESVPRAPLMGNSDAINDPAD</sequence>
<gene>
    <name evidence="2" type="ORF">GOP47_0010215</name>
</gene>
<evidence type="ECO:0000256" key="1">
    <source>
        <dbReference type="ARBA" id="ARBA00008842"/>
    </source>
</evidence>
<dbReference type="PANTHER" id="PTHR10972:SF102">
    <property type="entry name" value="OXYSTEROL-BINDING PROTEIN"/>
    <property type="match status" value="1"/>
</dbReference>
<dbReference type="GO" id="GO:0005829">
    <property type="term" value="C:cytosol"/>
    <property type="evidence" value="ECO:0007669"/>
    <property type="project" value="TreeGrafter"/>
</dbReference>
<keyword evidence="3" id="KW-1185">Reference proteome</keyword>
<dbReference type="InterPro" id="IPR000648">
    <property type="entry name" value="Oxysterol-bd"/>
</dbReference>
<protein>
    <recommendedName>
        <fullName evidence="4">Oxysterol-binding protein</fullName>
    </recommendedName>
</protein>
<name>A0A9D4UUC1_ADICA</name>
<comment type="caution">
    <text evidence="2">The sequence shown here is derived from an EMBL/GenBank/DDBJ whole genome shotgun (WGS) entry which is preliminary data.</text>
</comment>
<dbReference type="EMBL" id="JABFUD020000010">
    <property type="protein sequence ID" value="KAI5074254.1"/>
    <property type="molecule type" value="Genomic_DNA"/>
</dbReference>
<organism evidence="2 3">
    <name type="scientific">Adiantum capillus-veneris</name>
    <name type="common">Maidenhair fern</name>
    <dbReference type="NCBI Taxonomy" id="13818"/>
    <lineage>
        <taxon>Eukaryota</taxon>
        <taxon>Viridiplantae</taxon>
        <taxon>Streptophyta</taxon>
        <taxon>Embryophyta</taxon>
        <taxon>Tracheophyta</taxon>
        <taxon>Polypodiopsida</taxon>
        <taxon>Polypodiidae</taxon>
        <taxon>Polypodiales</taxon>
        <taxon>Pteridineae</taxon>
        <taxon>Pteridaceae</taxon>
        <taxon>Vittarioideae</taxon>
        <taxon>Adiantum</taxon>
    </lineage>
</organism>
<dbReference type="Gene3D" id="2.40.160.120">
    <property type="match status" value="1"/>
</dbReference>
<dbReference type="PANTHER" id="PTHR10972">
    <property type="entry name" value="OXYSTEROL-BINDING PROTEIN-RELATED"/>
    <property type="match status" value="1"/>
</dbReference>
<evidence type="ECO:0000313" key="3">
    <source>
        <dbReference type="Proteomes" id="UP000886520"/>
    </source>
</evidence>
<evidence type="ECO:0008006" key="4">
    <source>
        <dbReference type="Google" id="ProtNLM"/>
    </source>
</evidence>
<comment type="similarity">
    <text evidence="1">Belongs to the OSBP family.</text>
</comment>
<accession>A0A9D4UUC1</accession>
<dbReference type="Proteomes" id="UP000886520">
    <property type="component" value="Chromosome 10"/>
</dbReference>
<dbReference type="Pfam" id="PF01237">
    <property type="entry name" value="Oxysterol_BP"/>
    <property type="match status" value="1"/>
</dbReference>
<dbReference type="InterPro" id="IPR037239">
    <property type="entry name" value="OSBP_sf"/>
</dbReference>
<dbReference type="OrthoDB" id="14833at2759"/>
<dbReference type="AlphaFoldDB" id="A0A9D4UUC1"/>
<dbReference type="Gene3D" id="3.30.70.3490">
    <property type="match status" value="1"/>
</dbReference>
<dbReference type="SUPFAM" id="SSF144000">
    <property type="entry name" value="Oxysterol-binding protein-like"/>
    <property type="match status" value="1"/>
</dbReference>
<reference evidence="2" key="1">
    <citation type="submission" date="2021-01" db="EMBL/GenBank/DDBJ databases">
        <title>Adiantum capillus-veneris genome.</title>
        <authorList>
            <person name="Fang Y."/>
            <person name="Liao Q."/>
        </authorList>
    </citation>
    <scope>NUCLEOTIDE SEQUENCE</scope>
    <source>
        <strain evidence="2">H3</strain>
        <tissue evidence="2">Leaf</tissue>
    </source>
</reference>
<dbReference type="GO" id="GO:0032934">
    <property type="term" value="F:sterol binding"/>
    <property type="evidence" value="ECO:0007669"/>
    <property type="project" value="TreeGrafter"/>
</dbReference>
<evidence type="ECO:0000313" key="2">
    <source>
        <dbReference type="EMBL" id="KAI5074254.1"/>
    </source>
</evidence>
<dbReference type="GO" id="GO:0016020">
    <property type="term" value="C:membrane"/>
    <property type="evidence" value="ECO:0007669"/>
    <property type="project" value="TreeGrafter"/>
</dbReference>
<proteinExistence type="inferred from homology"/>